<evidence type="ECO:0000313" key="1">
    <source>
        <dbReference type="EMBL" id="MDR7093712.1"/>
    </source>
</evidence>
<dbReference type="InterPro" id="IPR036388">
    <property type="entry name" value="WH-like_DNA-bd_sf"/>
</dbReference>
<dbReference type="SUPFAM" id="SSF46785">
    <property type="entry name" value="Winged helix' DNA-binding domain"/>
    <property type="match status" value="1"/>
</dbReference>
<evidence type="ECO:0000313" key="2">
    <source>
        <dbReference type="Proteomes" id="UP001265550"/>
    </source>
</evidence>
<protein>
    <submittedName>
        <fullName evidence="1">DNA-binding IscR family transcriptional regulator</fullName>
    </submittedName>
</protein>
<dbReference type="PANTHER" id="PTHR33221:SF15">
    <property type="entry name" value="HTH-TYPE TRANSCRIPTIONAL REGULATOR YWGB-RELATED"/>
    <property type="match status" value="1"/>
</dbReference>
<gene>
    <name evidence="1" type="ORF">J2X09_001444</name>
</gene>
<sequence length="156" mass="16863">MKLDSRLSSILHLLLHMAHSERPMTSEALAACLQGSPVVVRRTLAGLRDAGFVSSGKGHGGGWVLACNLRTVTLRDVYDAVGAPTVFAIGHRSENPECLVEQAVNEALAGALQDAQALLVQRLGRVTLADLAADFNRRFDAHPHARNHHAHFHLPE</sequence>
<name>A0ABU1V8F0_9BURK</name>
<comment type="caution">
    <text evidence="1">The sequence shown here is derived from an EMBL/GenBank/DDBJ whole genome shotgun (WGS) entry which is preliminary data.</text>
</comment>
<keyword evidence="1" id="KW-0238">DNA-binding</keyword>
<proteinExistence type="predicted"/>
<reference evidence="1 2" key="1">
    <citation type="submission" date="2023-07" db="EMBL/GenBank/DDBJ databases">
        <title>Sorghum-associated microbial communities from plants grown in Nebraska, USA.</title>
        <authorList>
            <person name="Schachtman D."/>
        </authorList>
    </citation>
    <scope>NUCLEOTIDE SEQUENCE [LARGE SCALE GENOMIC DNA]</scope>
    <source>
        <strain evidence="1 2">BE240</strain>
    </source>
</reference>
<dbReference type="PANTHER" id="PTHR33221">
    <property type="entry name" value="WINGED HELIX-TURN-HELIX TRANSCRIPTIONAL REGULATOR, RRF2 FAMILY"/>
    <property type="match status" value="1"/>
</dbReference>
<keyword evidence="2" id="KW-1185">Reference proteome</keyword>
<dbReference type="GO" id="GO:0003677">
    <property type="term" value="F:DNA binding"/>
    <property type="evidence" value="ECO:0007669"/>
    <property type="project" value="UniProtKB-KW"/>
</dbReference>
<dbReference type="InterPro" id="IPR000944">
    <property type="entry name" value="Tscrpt_reg_Rrf2"/>
</dbReference>
<dbReference type="Proteomes" id="UP001265550">
    <property type="component" value="Unassembled WGS sequence"/>
</dbReference>
<dbReference type="InterPro" id="IPR036390">
    <property type="entry name" value="WH_DNA-bd_sf"/>
</dbReference>
<organism evidence="1 2">
    <name type="scientific">Hydrogenophaga laconesensis</name>
    <dbReference type="NCBI Taxonomy" id="1805971"/>
    <lineage>
        <taxon>Bacteria</taxon>
        <taxon>Pseudomonadati</taxon>
        <taxon>Pseudomonadota</taxon>
        <taxon>Betaproteobacteria</taxon>
        <taxon>Burkholderiales</taxon>
        <taxon>Comamonadaceae</taxon>
        <taxon>Hydrogenophaga</taxon>
    </lineage>
</organism>
<dbReference type="Pfam" id="PF02082">
    <property type="entry name" value="Rrf2"/>
    <property type="match status" value="1"/>
</dbReference>
<dbReference type="RefSeq" id="WP_204732413.1">
    <property type="nucleotide sequence ID" value="NZ_JAVDWE010000003.1"/>
</dbReference>
<dbReference type="PROSITE" id="PS51197">
    <property type="entry name" value="HTH_RRF2_2"/>
    <property type="match status" value="1"/>
</dbReference>
<dbReference type="EMBL" id="JAVDWE010000003">
    <property type="protein sequence ID" value="MDR7093712.1"/>
    <property type="molecule type" value="Genomic_DNA"/>
</dbReference>
<dbReference type="Gene3D" id="1.10.10.10">
    <property type="entry name" value="Winged helix-like DNA-binding domain superfamily/Winged helix DNA-binding domain"/>
    <property type="match status" value="1"/>
</dbReference>
<accession>A0ABU1V8F0</accession>